<evidence type="ECO:0000256" key="3">
    <source>
        <dbReference type="ARBA" id="ARBA00012560"/>
    </source>
</evidence>
<dbReference type="AlphaFoldDB" id="A0A7H1N0L6"/>
<evidence type="ECO:0000256" key="2">
    <source>
        <dbReference type="ARBA" id="ARBA00005684"/>
    </source>
</evidence>
<dbReference type="EC" id="2.4.1.25" evidence="3 10"/>
<dbReference type="PANTHER" id="PTHR32438:SF5">
    <property type="entry name" value="4-ALPHA-GLUCANOTRANSFERASE DPE1, CHLOROPLASTIC_AMYLOPLASTIC"/>
    <property type="match status" value="1"/>
</dbReference>
<dbReference type="EMBL" id="CP053923">
    <property type="protein sequence ID" value="QNT69252.1"/>
    <property type="molecule type" value="Genomic_DNA"/>
</dbReference>
<dbReference type="RefSeq" id="WP_190262757.1">
    <property type="nucleotide sequence ID" value="NZ_CP053923.1"/>
</dbReference>
<keyword evidence="6 10" id="KW-0808">Transferase</keyword>
<evidence type="ECO:0000256" key="8">
    <source>
        <dbReference type="ARBA" id="ARBA00031423"/>
    </source>
</evidence>
<evidence type="ECO:0000313" key="11">
    <source>
        <dbReference type="EMBL" id="QNT69252.1"/>
    </source>
</evidence>
<evidence type="ECO:0000256" key="9">
    <source>
        <dbReference type="ARBA" id="ARBA00031501"/>
    </source>
</evidence>
<evidence type="ECO:0000256" key="4">
    <source>
        <dbReference type="ARBA" id="ARBA00020295"/>
    </source>
</evidence>
<sequence>MAAQLYTLRRPGNWGVGDFTDLLAALDVSAAVGADVLGLNPLHALFPQQPHWASPYSPASRLFLNPIYIDVEAIPEFATCIEAQTLVRHNADLLDSWRSSPYVDYPQVTRFKLKVLYALYEWFRRPGKPEQGKPETRKSERTLRHEDFNRFCAAEGEPLHRFALFNALAEAYPGLSWQQWPEELRRPDSPQAKAFANEHANRVEFYMYVQWNAGNQLTAAHEKARADGMAIGLYADLAVGGARESADCWGNPEVMVQGAKIGCPPDPFNMLGQDWQIPPLHPLTLRERAYAPFIAILRANMRYAGALRIDHVMALLHLFWMPADGTPAGGAYVKYPFEEMLAVLTLESQRHRCLVVGEDLGTVPDGFRERMTKARILSYRVLYFEKAGDRYRRPSEYPANALACISTHDLATLWGYWDGVDIDLKEELGQYPNATAAEEERTARIHDRYLLLKALAAEGLLPAGRDPNNVDGMAMDAPLAAALHTYLARSPAQILLVQIDDLMQENEQINLPGTVDERPNWRRKLSKQVEDLPSLATLAAMKPALEARRQPPKSPSIR</sequence>
<dbReference type="Proteomes" id="UP000516369">
    <property type="component" value="Chromosome"/>
</dbReference>
<proteinExistence type="inferred from homology"/>
<evidence type="ECO:0000256" key="1">
    <source>
        <dbReference type="ARBA" id="ARBA00000439"/>
    </source>
</evidence>
<evidence type="ECO:0000256" key="5">
    <source>
        <dbReference type="ARBA" id="ARBA00022676"/>
    </source>
</evidence>
<evidence type="ECO:0000256" key="6">
    <source>
        <dbReference type="ARBA" id="ARBA00022679"/>
    </source>
</evidence>
<gene>
    <name evidence="11" type="primary">malQ</name>
    <name evidence="11" type="ORF">HQ394_07815</name>
</gene>
<protein>
    <recommendedName>
        <fullName evidence="4 10">4-alpha-glucanotransferase</fullName>
        <ecNumber evidence="3 10">2.4.1.25</ecNumber>
    </recommendedName>
    <alternativeName>
        <fullName evidence="8 10">Amylomaltase</fullName>
    </alternativeName>
    <alternativeName>
        <fullName evidence="9 10">Disproportionating enzyme</fullName>
    </alternativeName>
</protein>
<evidence type="ECO:0000256" key="7">
    <source>
        <dbReference type="ARBA" id="ARBA00023277"/>
    </source>
</evidence>
<dbReference type="Gene3D" id="3.20.20.80">
    <property type="entry name" value="Glycosidases"/>
    <property type="match status" value="1"/>
</dbReference>
<organism evidence="11 12">
    <name type="scientific">Defluviicoccus vanus</name>
    <dbReference type="NCBI Taxonomy" id="111831"/>
    <lineage>
        <taxon>Bacteria</taxon>
        <taxon>Pseudomonadati</taxon>
        <taxon>Pseudomonadota</taxon>
        <taxon>Alphaproteobacteria</taxon>
        <taxon>Rhodospirillales</taxon>
        <taxon>Rhodospirillaceae</taxon>
        <taxon>Defluviicoccus</taxon>
    </lineage>
</organism>
<accession>A0A7H1N0L6</accession>
<dbReference type="PANTHER" id="PTHR32438">
    <property type="entry name" value="4-ALPHA-GLUCANOTRANSFERASE DPE1, CHLOROPLASTIC/AMYLOPLASTIC"/>
    <property type="match status" value="1"/>
</dbReference>
<dbReference type="Pfam" id="PF02446">
    <property type="entry name" value="Glyco_hydro_77"/>
    <property type="match status" value="1"/>
</dbReference>
<keyword evidence="5 10" id="KW-0328">Glycosyltransferase</keyword>
<comment type="catalytic activity">
    <reaction evidence="1 10">
        <text>Transfers a segment of a (1-&gt;4)-alpha-D-glucan to a new position in an acceptor, which may be glucose or a (1-&gt;4)-alpha-D-glucan.</text>
        <dbReference type="EC" id="2.4.1.25"/>
    </reaction>
</comment>
<comment type="similarity">
    <text evidence="2 10">Belongs to the disproportionating enzyme family.</text>
</comment>
<dbReference type="KEGG" id="dvn:HQ394_07815"/>
<keyword evidence="7 10" id="KW-0119">Carbohydrate metabolism</keyword>
<dbReference type="InterPro" id="IPR017853">
    <property type="entry name" value="GH"/>
</dbReference>
<dbReference type="GO" id="GO:0004134">
    <property type="term" value="F:4-alpha-glucanotransferase activity"/>
    <property type="evidence" value="ECO:0007669"/>
    <property type="project" value="UniProtKB-EC"/>
</dbReference>
<evidence type="ECO:0000256" key="10">
    <source>
        <dbReference type="RuleBase" id="RU361207"/>
    </source>
</evidence>
<evidence type="ECO:0000313" key="12">
    <source>
        <dbReference type="Proteomes" id="UP000516369"/>
    </source>
</evidence>
<name>A0A7H1N0L6_9PROT</name>
<keyword evidence="12" id="KW-1185">Reference proteome</keyword>
<dbReference type="NCBIfam" id="TIGR00217">
    <property type="entry name" value="malQ"/>
    <property type="match status" value="1"/>
</dbReference>
<reference evidence="11 12" key="1">
    <citation type="submission" date="2020-05" db="EMBL/GenBank/DDBJ databases">
        <title>Complete closed genome sequence of Defluviicoccus vanus.</title>
        <authorList>
            <person name="Bessarab I."/>
            <person name="Arumugam K."/>
            <person name="Maszenan A.M."/>
            <person name="Seviour R.J."/>
            <person name="Williams R.B."/>
        </authorList>
    </citation>
    <scope>NUCLEOTIDE SEQUENCE [LARGE SCALE GENOMIC DNA]</scope>
    <source>
        <strain evidence="11 12">Ben 114</strain>
    </source>
</reference>
<dbReference type="GO" id="GO:0005975">
    <property type="term" value="P:carbohydrate metabolic process"/>
    <property type="evidence" value="ECO:0007669"/>
    <property type="project" value="InterPro"/>
</dbReference>
<dbReference type="SUPFAM" id="SSF51445">
    <property type="entry name" value="(Trans)glycosidases"/>
    <property type="match status" value="1"/>
</dbReference>
<dbReference type="InterPro" id="IPR003385">
    <property type="entry name" value="Glyco_hydro_77"/>
</dbReference>